<proteinExistence type="predicted"/>
<dbReference type="Gene3D" id="3.40.50.1910">
    <property type="match status" value="1"/>
</dbReference>
<dbReference type="InterPro" id="IPR027482">
    <property type="entry name" value="Sec1-like_dom2"/>
</dbReference>
<accession>A0A3S5B0I0</accession>
<dbReference type="Proteomes" id="UP000784294">
    <property type="component" value="Unassembled WGS sequence"/>
</dbReference>
<gene>
    <name evidence="1" type="ORF">PXEA_LOCUS3159</name>
</gene>
<comment type="caution">
    <text evidence="1">The sequence shown here is derived from an EMBL/GenBank/DDBJ whole genome shotgun (WGS) entry which is preliminary data.</text>
</comment>
<protein>
    <submittedName>
        <fullName evidence="1">Uncharacterized protein</fullName>
    </submittedName>
</protein>
<name>A0A3S5B0I0_9PLAT</name>
<evidence type="ECO:0000313" key="1">
    <source>
        <dbReference type="EMBL" id="VEL09719.1"/>
    </source>
</evidence>
<sequence length="227" mass="23017">MENLERIGLLYSSQSSSSLPVASSHLPMGIGLPSVSGPSGFALAQPEASGSCRLSVQAVSTAFVHTLRRSLKLLVKPTEAQTTSPVGISHAGESGFGQDAQLSNLYAGYIPISVRIVQAMSLNWGGQSVSNRFFTGGMSLANSPSASAYGSESPRFGQLAGSPVATAGSGLHSSSGTLMAAGLRLVSSGLRALDDSSSSGIPSSSVANSGLVSLVPGPEAYETQVNR</sequence>
<reference evidence="1" key="1">
    <citation type="submission" date="2018-11" db="EMBL/GenBank/DDBJ databases">
        <authorList>
            <consortium name="Pathogen Informatics"/>
        </authorList>
    </citation>
    <scope>NUCLEOTIDE SEQUENCE</scope>
</reference>
<evidence type="ECO:0000313" key="2">
    <source>
        <dbReference type="Proteomes" id="UP000784294"/>
    </source>
</evidence>
<dbReference type="EMBL" id="CAAALY010007071">
    <property type="protein sequence ID" value="VEL09719.1"/>
    <property type="molecule type" value="Genomic_DNA"/>
</dbReference>
<dbReference type="AlphaFoldDB" id="A0A3S5B0I0"/>
<keyword evidence="2" id="KW-1185">Reference proteome</keyword>
<organism evidence="1 2">
    <name type="scientific">Protopolystoma xenopodis</name>
    <dbReference type="NCBI Taxonomy" id="117903"/>
    <lineage>
        <taxon>Eukaryota</taxon>
        <taxon>Metazoa</taxon>
        <taxon>Spiralia</taxon>
        <taxon>Lophotrochozoa</taxon>
        <taxon>Platyhelminthes</taxon>
        <taxon>Monogenea</taxon>
        <taxon>Polyopisthocotylea</taxon>
        <taxon>Polystomatidea</taxon>
        <taxon>Polystomatidae</taxon>
        <taxon>Protopolystoma</taxon>
    </lineage>
</organism>